<dbReference type="SUPFAM" id="SSF53448">
    <property type="entry name" value="Nucleotide-diphospho-sugar transferases"/>
    <property type="match status" value="1"/>
</dbReference>
<dbReference type="Gene3D" id="3.90.550.10">
    <property type="entry name" value="Spore Coat Polysaccharide Biosynthesis Protein SpsA, Chain A"/>
    <property type="match status" value="1"/>
</dbReference>
<evidence type="ECO:0000313" key="4">
    <source>
        <dbReference type="EMBL" id="EFL95053.1"/>
    </source>
</evidence>
<evidence type="ECO:0000259" key="3">
    <source>
        <dbReference type="Pfam" id="PF00535"/>
    </source>
</evidence>
<dbReference type="GO" id="GO:0016757">
    <property type="term" value="F:glycosyltransferase activity"/>
    <property type="evidence" value="ECO:0007669"/>
    <property type="project" value="UniProtKB-KW"/>
</dbReference>
<dbReference type="InterPro" id="IPR029044">
    <property type="entry name" value="Nucleotide-diphossugar_trans"/>
</dbReference>
<dbReference type="CAZy" id="GT2">
    <property type="family name" value="Glycosyltransferase Family 2"/>
</dbReference>
<dbReference type="HOGENOM" id="CLU_025996_25_3_9"/>
<sequence>MYNSEDTIRRCLDSIIYADAVNNFKFEVIIVDDCSTDSSRVVVQEYVQKYENIKLITNKENSGISATRNKGLAYSTGEYFTYVDSDDSIDKLYFKSLCKVIESNKYDLIEFGYKKINENGVEAEEVINGCFQFELSNMLSAYFDTEKRDSIGSYTWNKLFKKSLCVNNKITFDENHIYEDVDFVIEYFTYVQNVFYVGKSLYNYFQRGNSTVNTVNKKLVMDRIWSLEQVKKHGKDLDIVGIDFMIDKYCANTLFYLYKLVVNSNLNNLRIEKLIREKILETVNFKVLSLKQKVKLVFLRMHLLKLFLK</sequence>
<dbReference type="PANTHER" id="PTHR22916">
    <property type="entry name" value="GLYCOSYLTRANSFERASE"/>
    <property type="match status" value="1"/>
</dbReference>
<dbReference type="EMBL" id="AEEG01000008">
    <property type="protein sequence ID" value="EFL95053.1"/>
    <property type="molecule type" value="Genomic_DNA"/>
</dbReference>
<dbReference type="PANTHER" id="PTHR22916:SF51">
    <property type="entry name" value="GLYCOSYLTRANSFERASE EPSH-RELATED"/>
    <property type="match status" value="1"/>
</dbReference>
<keyword evidence="2 4" id="KW-0808">Transferase</keyword>
<gene>
    <name evidence="4" type="ORF">HMPREF0623_1559</name>
</gene>
<name>E0NHN6_PEDAC</name>
<reference evidence="4" key="1">
    <citation type="submission" date="2010-07" db="EMBL/GenBank/DDBJ databases">
        <authorList>
            <person name="Muzny D."/>
            <person name="Qin X."/>
            <person name="Deng J."/>
            <person name="Jiang H."/>
            <person name="Liu Y."/>
            <person name="Qu J."/>
            <person name="Song X.-Z."/>
            <person name="Zhang L."/>
            <person name="Thornton R."/>
            <person name="Coyle M."/>
            <person name="Francisco L."/>
            <person name="Jackson L."/>
            <person name="Javaid M."/>
            <person name="Korchina V."/>
            <person name="Kovar C."/>
            <person name="Mata R."/>
            <person name="Mathew T."/>
            <person name="Ngo R."/>
            <person name="Nguyen L."/>
            <person name="Nguyen N."/>
            <person name="Okwuonu G."/>
            <person name="Ongeri F."/>
            <person name="Pham C."/>
            <person name="Simmons D."/>
            <person name="Wilczek-Boney K."/>
            <person name="Hale W."/>
            <person name="Jakkamsetti A."/>
            <person name="Pham P."/>
            <person name="Ruth R."/>
            <person name="San Lucas F."/>
            <person name="Warren J."/>
            <person name="Zhang J."/>
            <person name="Zhao Z."/>
            <person name="Zhou C."/>
            <person name="Zhu D."/>
            <person name="Lee S."/>
            <person name="Bess C."/>
            <person name="Blankenburg K."/>
            <person name="Forbes L."/>
            <person name="Fu Q."/>
            <person name="Gubbala S."/>
            <person name="Hirani K."/>
            <person name="Jayaseelan J.C."/>
            <person name="Lara F."/>
            <person name="Munidasa M."/>
            <person name="Palculict T."/>
            <person name="Patil S."/>
            <person name="Pu L.-L."/>
            <person name="Saada N."/>
            <person name="Tang L."/>
            <person name="Weissenberger G."/>
            <person name="Zhu Y."/>
            <person name="Hemphill L."/>
            <person name="Shang Y."/>
            <person name="Youmans B."/>
            <person name="Ayvaz T."/>
            <person name="Ross M."/>
            <person name="Santibanez J."/>
            <person name="Aqrawi P."/>
            <person name="Gross S."/>
            <person name="Joshi V."/>
            <person name="Fowler G."/>
            <person name="Nazareth L."/>
            <person name="Reid J."/>
            <person name="Worley K."/>
            <person name="Petrosino J."/>
            <person name="Highlander S."/>
            <person name="Gibbs R."/>
        </authorList>
    </citation>
    <scope>NUCLEOTIDE SEQUENCE [LARGE SCALE GENOMIC DNA]</scope>
    <source>
        <strain evidence="4">DSM 20284</strain>
    </source>
</reference>
<evidence type="ECO:0000256" key="2">
    <source>
        <dbReference type="ARBA" id="ARBA00022679"/>
    </source>
</evidence>
<accession>E0NHN6</accession>
<proteinExistence type="predicted"/>
<dbReference type="Pfam" id="PF00535">
    <property type="entry name" value="Glycos_transf_2"/>
    <property type="match status" value="1"/>
</dbReference>
<keyword evidence="1 4" id="KW-0328">Glycosyltransferase</keyword>
<dbReference type="eggNOG" id="COG1215">
    <property type="taxonomic scope" value="Bacteria"/>
</dbReference>
<dbReference type="CDD" id="cd00761">
    <property type="entry name" value="Glyco_tranf_GTA_type"/>
    <property type="match status" value="1"/>
</dbReference>
<protein>
    <submittedName>
        <fullName evidence="4">Glycosyltransferase, group 2 family protein</fullName>
        <ecNumber evidence="4">2.4.-.-</ecNumber>
    </submittedName>
</protein>
<dbReference type="InterPro" id="IPR001173">
    <property type="entry name" value="Glyco_trans_2-like"/>
</dbReference>
<comment type="caution">
    <text evidence="4">The sequence shown here is derived from an EMBL/GenBank/DDBJ whole genome shotgun (WGS) entry which is preliminary data.</text>
</comment>
<dbReference type="EC" id="2.4.-.-" evidence="4"/>
<organism evidence="4 5">
    <name type="scientific">Pediococcus acidilactici DSM 20284</name>
    <dbReference type="NCBI Taxonomy" id="862514"/>
    <lineage>
        <taxon>Bacteria</taxon>
        <taxon>Bacillati</taxon>
        <taxon>Bacillota</taxon>
        <taxon>Bacilli</taxon>
        <taxon>Lactobacillales</taxon>
        <taxon>Lactobacillaceae</taxon>
        <taxon>Pediococcus</taxon>
        <taxon>Pediococcus acidilactici group</taxon>
    </lineage>
</organism>
<dbReference type="Proteomes" id="UP000004470">
    <property type="component" value="Unassembled WGS sequence"/>
</dbReference>
<evidence type="ECO:0000256" key="1">
    <source>
        <dbReference type="ARBA" id="ARBA00022676"/>
    </source>
</evidence>
<feature type="domain" description="Glycosyltransferase 2-like" evidence="3">
    <location>
        <begin position="1"/>
        <end position="133"/>
    </location>
</feature>
<evidence type="ECO:0000313" key="5">
    <source>
        <dbReference type="Proteomes" id="UP000004470"/>
    </source>
</evidence>
<keyword evidence="5" id="KW-1185">Reference proteome</keyword>
<dbReference type="AlphaFoldDB" id="E0NHN6"/>